<protein>
    <recommendedName>
        <fullName evidence="5">GNAT family N-acetyltransferase</fullName>
    </recommendedName>
</protein>
<dbReference type="Pfam" id="PF00583">
    <property type="entry name" value="Acetyltransf_1"/>
    <property type="match status" value="1"/>
</dbReference>
<dbReference type="InterPro" id="IPR002912">
    <property type="entry name" value="ACT_dom"/>
</dbReference>
<evidence type="ECO:0000313" key="4">
    <source>
        <dbReference type="Proteomes" id="UP000679307"/>
    </source>
</evidence>
<feature type="domain" description="N-acetyltransferase" evidence="1">
    <location>
        <begin position="141"/>
        <end position="293"/>
    </location>
</feature>
<dbReference type="InterPro" id="IPR016181">
    <property type="entry name" value="Acyl_CoA_acyltransferase"/>
</dbReference>
<dbReference type="Proteomes" id="UP000679307">
    <property type="component" value="Chromosome"/>
</dbReference>
<dbReference type="PROSITE" id="PS51186">
    <property type="entry name" value="GNAT"/>
    <property type="match status" value="1"/>
</dbReference>
<dbReference type="EMBL" id="CP075371">
    <property type="protein sequence ID" value="QVT78753.1"/>
    <property type="molecule type" value="Genomic_DNA"/>
</dbReference>
<reference evidence="3 4" key="1">
    <citation type="submission" date="2021-05" db="EMBL/GenBank/DDBJ databases">
        <title>Complete genome of Nocardioides aquaticus KCTC 9944T isolated from meromictic and hypersaline Ekho Lake, Antarctica.</title>
        <authorList>
            <person name="Hwang K."/>
            <person name="Kim K.M."/>
            <person name="Choe H."/>
        </authorList>
    </citation>
    <scope>NUCLEOTIDE SEQUENCE [LARGE SCALE GENOMIC DNA]</scope>
    <source>
        <strain evidence="3 4">KCTC 9944</strain>
    </source>
</reference>
<evidence type="ECO:0000259" key="1">
    <source>
        <dbReference type="PROSITE" id="PS51186"/>
    </source>
</evidence>
<name>A0ABX8EJE1_9ACTN</name>
<dbReference type="RefSeq" id="WP_214058295.1">
    <property type="nucleotide sequence ID" value="NZ_BAAAHS010000072.1"/>
</dbReference>
<dbReference type="SUPFAM" id="SSF55729">
    <property type="entry name" value="Acyl-CoA N-acyltransferases (Nat)"/>
    <property type="match status" value="1"/>
</dbReference>
<feature type="domain" description="ACT" evidence="2">
    <location>
        <begin position="4"/>
        <end position="79"/>
    </location>
</feature>
<dbReference type="Gene3D" id="3.40.630.30">
    <property type="match status" value="1"/>
</dbReference>
<accession>A0ABX8EJE1</accession>
<sequence length="294" mass="31331">MLWRVRTNLPDRPGTLAALARTCGEAEVDIRRIQVFPGPNVGPVTDELVLDAPDGLDEAAITALVVGAGGDRVLALPCSEAALDDQPTRYVEAARAVIAQPASFPDVVARLFDAGADVDEGAADVMELRVGEVRVQVRRPAPFTPTERERGLAMAALVSDVLGRERSTGASRRIGAGATVAYVALETAVQARADEVVVGEARLLPVSLDAPGTREVDLEVDVSWQRRGIGTRLLGDVARLARRIGAEELLVRTRADNQAVMPMVLSAGMRGRIRMAGDELTVRIPLRDVRPLAG</sequence>
<keyword evidence="4" id="KW-1185">Reference proteome</keyword>
<gene>
    <name evidence="3" type="ORF">ENKNEFLB_01131</name>
</gene>
<organism evidence="3 4">
    <name type="scientific">Nocardioides aquaticus</name>
    <dbReference type="NCBI Taxonomy" id="160826"/>
    <lineage>
        <taxon>Bacteria</taxon>
        <taxon>Bacillati</taxon>
        <taxon>Actinomycetota</taxon>
        <taxon>Actinomycetes</taxon>
        <taxon>Propionibacteriales</taxon>
        <taxon>Nocardioidaceae</taxon>
        <taxon>Nocardioides</taxon>
    </lineage>
</organism>
<dbReference type="InterPro" id="IPR000182">
    <property type="entry name" value="GNAT_dom"/>
</dbReference>
<dbReference type="CDD" id="cd04301">
    <property type="entry name" value="NAT_SF"/>
    <property type="match status" value="1"/>
</dbReference>
<evidence type="ECO:0000313" key="3">
    <source>
        <dbReference type="EMBL" id="QVT78753.1"/>
    </source>
</evidence>
<dbReference type="PROSITE" id="PS51671">
    <property type="entry name" value="ACT"/>
    <property type="match status" value="1"/>
</dbReference>
<dbReference type="Pfam" id="PF01842">
    <property type="entry name" value="ACT"/>
    <property type="match status" value="1"/>
</dbReference>
<evidence type="ECO:0000259" key="2">
    <source>
        <dbReference type="PROSITE" id="PS51671"/>
    </source>
</evidence>
<proteinExistence type="predicted"/>
<evidence type="ECO:0008006" key="5">
    <source>
        <dbReference type="Google" id="ProtNLM"/>
    </source>
</evidence>